<dbReference type="SUPFAM" id="SSF52540">
    <property type="entry name" value="P-loop containing nucleoside triphosphate hydrolases"/>
    <property type="match status" value="1"/>
</dbReference>
<reference evidence="10" key="1">
    <citation type="submission" date="2017-09" db="EMBL/GenBank/DDBJ databases">
        <title>The Reconstruction of 2,631 Draft Metagenome-Assembled Genomes from the Global Oceans.</title>
        <authorList>
            <person name="Tully B.J."/>
            <person name="Graham E.D."/>
            <person name="Heidelberg J.F."/>
        </authorList>
    </citation>
    <scope>NUCLEOTIDE SEQUENCE [LARGE SCALE GENOMIC DNA]</scope>
</reference>
<keyword evidence="5" id="KW-0175">Coiled coil</keyword>
<feature type="binding site" evidence="6">
    <location>
        <position position="352"/>
    </location>
    <ligand>
        <name>Zn(2+)</name>
        <dbReference type="ChEBI" id="CHEBI:29105"/>
    </ligand>
</feature>
<gene>
    <name evidence="9" type="ORF">CL944_02680</name>
</gene>
<dbReference type="InterPro" id="IPR041685">
    <property type="entry name" value="AAA_GajA/Old/RecF-like"/>
</dbReference>
<name>A0A2D6LQ81_9ARCH</name>
<feature type="binding site" evidence="6">
    <location>
        <position position="349"/>
    </location>
    <ligand>
        <name>Zn(2+)</name>
        <dbReference type="ChEBI" id="CHEBI:29105"/>
    </ligand>
</feature>
<evidence type="ECO:0000256" key="1">
    <source>
        <dbReference type="ARBA" id="ARBA00022723"/>
    </source>
</evidence>
<evidence type="ECO:0000313" key="10">
    <source>
        <dbReference type="Proteomes" id="UP000226712"/>
    </source>
</evidence>
<dbReference type="Gene3D" id="3.40.50.300">
    <property type="entry name" value="P-loop containing nucleotide triphosphate hydrolases"/>
    <property type="match status" value="2"/>
</dbReference>
<proteinExistence type="predicted"/>
<evidence type="ECO:0000256" key="7">
    <source>
        <dbReference type="SAM" id="MobiDB-lite"/>
    </source>
</evidence>
<dbReference type="GO" id="GO:0046872">
    <property type="term" value="F:metal ion binding"/>
    <property type="evidence" value="ECO:0007669"/>
    <property type="project" value="UniProtKB-UniRule"/>
</dbReference>
<evidence type="ECO:0000256" key="6">
    <source>
        <dbReference type="PROSITE-ProRule" id="PRU00471"/>
    </source>
</evidence>
<feature type="region of interest" description="Disordered" evidence="7">
    <location>
        <begin position="356"/>
        <end position="386"/>
    </location>
</feature>
<dbReference type="AlphaFoldDB" id="A0A2D6LQ81"/>
<dbReference type="InterPro" id="IPR013134">
    <property type="entry name" value="Zn_hook_RAD50"/>
</dbReference>
<feature type="region of interest" description="Disordered" evidence="7">
    <location>
        <begin position="193"/>
        <end position="226"/>
    </location>
</feature>
<evidence type="ECO:0000313" key="9">
    <source>
        <dbReference type="EMBL" id="MAG18353.1"/>
    </source>
</evidence>
<dbReference type="PROSITE" id="PS51131">
    <property type="entry name" value="ZN_HOOK"/>
    <property type="match status" value="1"/>
</dbReference>
<dbReference type="Proteomes" id="UP000226712">
    <property type="component" value="Unassembled WGS sequence"/>
</dbReference>
<feature type="domain" description="Zinc-hook" evidence="8">
    <location>
        <begin position="304"/>
        <end position="401"/>
    </location>
</feature>
<dbReference type="GO" id="GO:0006302">
    <property type="term" value="P:double-strand break repair"/>
    <property type="evidence" value="ECO:0007669"/>
    <property type="project" value="InterPro"/>
</dbReference>
<dbReference type="GO" id="GO:0016887">
    <property type="term" value="F:ATP hydrolysis activity"/>
    <property type="evidence" value="ECO:0007669"/>
    <property type="project" value="InterPro"/>
</dbReference>
<sequence>MIKTIKLENWKTHYNTELDFSKGTNVIVGKMGSGKSSIMDAISFALYGTFPTLATRKVNLEETIMAKPNKQETAKITLGFDYNDKEYSVERIVKRKGINEGTLREAGKIIAGPKTTETTKKIEEILEVSYELFSRAIYSEQNQIDFFLKLSPAQRKEKFDELLGLDKYEKVRTNSVTLTNRLKRTIDDRKKFLHEQKNKSDPNELENYEKRISEKEKTLNDKEKENSELEKHINEKEKILKQLEEKEKENKFLKELEIQSKAKTEALTEQLKTNREKLKGTKPEELEGKIKENKKILDRGEKETEKIEKEIGIIEGKVSKIKEEIAVQNNLLNSNSKSVSDAQKLDSDCPICKRPLSEHDKKKLEEELKEEEEKIHEKTKELSLHLEKETKDLEKRDEEVGKIGEKNEVIEKEINELERLKEIASELSEKEKQKNDLEKEMEKVREMMKKTGFDEKEHEKHEKEFLGLKEKNAELRTEISSGKELLKELTESVKRIKETEHQIKALGIQIKENERTTEKLAIFTSALKSTQGELRNMMVETVNQAMEEIWPRIYPYKDFLNVKIIVEDGSYEVMVKQRNEQWARVEGILSGGERSSAAITLRIAISLVLTQNLGWIILDEPTHNLDINAVKELSDTMRNHLPELIEQIFIITHDKEMENAASGKLYSLEREKEKDAPTKALGF</sequence>
<keyword evidence="3 6" id="KW-0862">Zinc</keyword>
<evidence type="ECO:0000256" key="4">
    <source>
        <dbReference type="ARBA" id="ARBA00022840"/>
    </source>
</evidence>
<accession>A0A2D6LQ81</accession>
<keyword evidence="4" id="KW-0067">ATP-binding</keyword>
<organism evidence="9 10">
    <name type="scientific">Candidatus Iainarchaeum sp</name>
    <dbReference type="NCBI Taxonomy" id="3101447"/>
    <lineage>
        <taxon>Archaea</taxon>
        <taxon>Candidatus Iainarchaeota</taxon>
        <taxon>Candidatus Iainarchaeia</taxon>
        <taxon>Candidatus Iainarchaeales</taxon>
        <taxon>Candidatus Iainarchaeaceae</taxon>
        <taxon>Candidatus Iainarchaeum</taxon>
    </lineage>
</organism>
<dbReference type="SUPFAM" id="SSF75712">
    <property type="entry name" value="Rad50 coiled-coil Zn hook"/>
    <property type="match status" value="1"/>
</dbReference>
<dbReference type="EMBL" id="NZBD01000015">
    <property type="protein sequence ID" value="MAG18353.1"/>
    <property type="molecule type" value="Genomic_DNA"/>
</dbReference>
<keyword evidence="1 6" id="KW-0479">Metal-binding</keyword>
<keyword evidence="2" id="KW-0547">Nucleotide-binding</keyword>
<dbReference type="PANTHER" id="PTHR32114">
    <property type="entry name" value="ABC TRANSPORTER ABCH.3"/>
    <property type="match status" value="1"/>
</dbReference>
<dbReference type="PANTHER" id="PTHR32114:SF2">
    <property type="entry name" value="ABC TRANSPORTER ABCH.3"/>
    <property type="match status" value="1"/>
</dbReference>
<evidence type="ECO:0000256" key="3">
    <source>
        <dbReference type="ARBA" id="ARBA00022833"/>
    </source>
</evidence>
<evidence type="ECO:0000256" key="5">
    <source>
        <dbReference type="ARBA" id="ARBA00023054"/>
    </source>
</evidence>
<evidence type="ECO:0000259" key="8">
    <source>
        <dbReference type="PROSITE" id="PS51131"/>
    </source>
</evidence>
<dbReference type="Pfam" id="PF13175">
    <property type="entry name" value="AAA_15"/>
    <property type="match status" value="1"/>
</dbReference>
<evidence type="ECO:0000256" key="2">
    <source>
        <dbReference type="ARBA" id="ARBA00022741"/>
    </source>
</evidence>
<dbReference type="GO" id="GO:0005524">
    <property type="term" value="F:ATP binding"/>
    <property type="evidence" value="ECO:0007669"/>
    <property type="project" value="UniProtKB-KW"/>
</dbReference>
<comment type="caution">
    <text evidence="9">The sequence shown here is derived from an EMBL/GenBank/DDBJ whole genome shotgun (WGS) entry which is preliminary data.</text>
</comment>
<dbReference type="InterPro" id="IPR027417">
    <property type="entry name" value="P-loop_NTPase"/>
</dbReference>
<protein>
    <recommendedName>
        <fullName evidence="8">Zinc-hook domain-containing protein</fullName>
    </recommendedName>
</protein>